<dbReference type="EMBL" id="JAHUZB010000026">
    <property type="protein sequence ID" value="MBV7392554.1"/>
    <property type="molecule type" value="Genomic_DNA"/>
</dbReference>
<dbReference type="InterPro" id="IPR008454">
    <property type="entry name" value="Collagen-bd_Cna-like_B-typ_dom"/>
</dbReference>
<evidence type="ECO:0000256" key="4">
    <source>
        <dbReference type="ARBA" id="ARBA00023088"/>
    </source>
</evidence>
<name>A0ABS6THU6_9ENTE</name>
<keyword evidence="5" id="KW-0812">Transmembrane</keyword>
<dbReference type="InterPro" id="IPR019931">
    <property type="entry name" value="LPXTG_anchor"/>
</dbReference>
<dbReference type="Proteomes" id="UP000774130">
    <property type="component" value="Unassembled WGS sequence"/>
</dbReference>
<keyword evidence="3" id="KW-0732">Signal</keyword>
<evidence type="ECO:0000313" key="9">
    <source>
        <dbReference type="Proteomes" id="UP000774130"/>
    </source>
</evidence>
<keyword evidence="9" id="KW-1185">Reference proteome</keyword>
<comment type="caution">
    <text evidence="8">The sequence shown here is derived from an EMBL/GenBank/DDBJ whole genome shotgun (WGS) entry which is preliminary data.</text>
</comment>
<feature type="transmembrane region" description="Helical" evidence="5">
    <location>
        <begin position="134"/>
        <end position="151"/>
    </location>
</feature>
<evidence type="ECO:0000256" key="3">
    <source>
        <dbReference type="ARBA" id="ARBA00022729"/>
    </source>
</evidence>
<feature type="non-terminal residue" evidence="8">
    <location>
        <position position="1"/>
    </location>
</feature>
<feature type="domain" description="CNA-B" evidence="7">
    <location>
        <begin position="17"/>
        <end position="105"/>
    </location>
</feature>
<keyword evidence="2" id="KW-0964">Secreted</keyword>
<keyword evidence="5" id="KW-0472">Membrane</keyword>
<gene>
    <name evidence="8" type="ORF">KUA55_18080</name>
</gene>
<evidence type="ECO:0000256" key="5">
    <source>
        <dbReference type="SAM" id="Phobius"/>
    </source>
</evidence>
<keyword evidence="1" id="KW-0134">Cell wall</keyword>
<dbReference type="Pfam" id="PF05738">
    <property type="entry name" value="Cna_B"/>
    <property type="match status" value="1"/>
</dbReference>
<keyword evidence="4" id="KW-0572">Peptidoglycan-anchor</keyword>
<dbReference type="CDD" id="cd00222">
    <property type="entry name" value="CollagenBindB"/>
    <property type="match status" value="1"/>
</dbReference>
<evidence type="ECO:0000256" key="2">
    <source>
        <dbReference type="ARBA" id="ARBA00022525"/>
    </source>
</evidence>
<sequence>INGTTITNSYTPGKTSVTVTKAWDDSNNQDGLRPEGIKVQLYANGEKLKSPVLLNDSNNWTTTWDDLPERESEKAIEYTVKEVDKLDGYDVSIDDHDKGNIIITNSHNAVKKDGSNSKTKQQSFPATGENQNKLYLIVGLILIAFLGYIILKKLYNKNTKS</sequence>
<evidence type="ECO:0000259" key="7">
    <source>
        <dbReference type="Pfam" id="PF05738"/>
    </source>
</evidence>
<keyword evidence="5" id="KW-1133">Transmembrane helix</keyword>
<evidence type="ECO:0000259" key="6">
    <source>
        <dbReference type="Pfam" id="PF00746"/>
    </source>
</evidence>
<organism evidence="8 9">
    <name type="scientific">Enterococcus alishanensis</name>
    <dbReference type="NCBI Taxonomy" id="1303817"/>
    <lineage>
        <taxon>Bacteria</taxon>
        <taxon>Bacillati</taxon>
        <taxon>Bacillota</taxon>
        <taxon>Bacilli</taxon>
        <taxon>Lactobacillales</taxon>
        <taxon>Enterococcaceae</taxon>
        <taxon>Enterococcus</taxon>
    </lineage>
</organism>
<reference evidence="8 9" key="1">
    <citation type="submission" date="2021-06" db="EMBL/GenBank/DDBJ databases">
        <title>Enterococcus alishanensis sp. nov., a novel lactic acid bacterium isolated from fresh coffee beans.</title>
        <authorList>
            <person name="Chen Y.-S."/>
        </authorList>
    </citation>
    <scope>NUCLEOTIDE SEQUENCE [LARGE SCALE GENOMIC DNA]</scope>
    <source>
        <strain evidence="8 9">ALS3</strain>
    </source>
</reference>
<dbReference type="Pfam" id="PF00746">
    <property type="entry name" value="Gram_pos_anchor"/>
    <property type="match status" value="1"/>
</dbReference>
<evidence type="ECO:0000313" key="8">
    <source>
        <dbReference type="EMBL" id="MBV7392554.1"/>
    </source>
</evidence>
<dbReference type="RefSeq" id="WP_218327767.1">
    <property type="nucleotide sequence ID" value="NZ_JAHUZB010000026.1"/>
</dbReference>
<proteinExistence type="predicted"/>
<feature type="domain" description="Gram-positive cocci surface proteins LPxTG" evidence="6">
    <location>
        <begin position="117"/>
        <end position="153"/>
    </location>
</feature>
<accession>A0ABS6THU6</accession>
<protein>
    <submittedName>
        <fullName evidence="8">Cna B-type domain-containing protein</fullName>
    </submittedName>
</protein>
<dbReference type="NCBIfam" id="TIGR01167">
    <property type="entry name" value="LPXTG_anchor"/>
    <property type="match status" value="1"/>
</dbReference>
<evidence type="ECO:0000256" key="1">
    <source>
        <dbReference type="ARBA" id="ARBA00022512"/>
    </source>
</evidence>